<feature type="compositionally biased region" description="Polar residues" evidence="2">
    <location>
        <begin position="591"/>
        <end position="601"/>
    </location>
</feature>
<evidence type="ECO:0000256" key="2">
    <source>
        <dbReference type="SAM" id="MobiDB-lite"/>
    </source>
</evidence>
<feature type="region of interest" description="Disordered" evidence="2">
    <location>
        <begin position="903"/>
        <end position="986"/>
    </location>
</feature>
<dbReference type="PANTHER" id="PTHR31011:SF2">
    <property type="entry name" value="PROTEIN STB2-RELATED"/>
    <property type="match status" value="1"/>
</dbReference>
<dbReference type="Pfam" id="PF25995">
    <property type="entry name" value="STB6_N"/>
    <property type="match status" value="1"/>
</dbReference>
<feature type="compositionally biased region" description="Polar residues" evidence="2">
    <location>
        <begin position="1008"/>
        <end position="1019"/>
    </location>
</feature>
<feature type="region of interest" description="Disordered" evidence="2">
    <location>
        <begin position="853"/>
        <end position="889"/>
    </location>
</feature>
<dbReference type="InterPro" id="IPR038919">
    <property type="entry name" value="STB2/STB2"/>
</dbReference>
<feature type="compositionally biased region" description="Basic and acidic residues" evidence="2">
    <location>
        <begin position="541"/>
        <end position="566"/>
    </location>
</feature>
<keyword evidence="5" id="KW-1185">Reference proteome</keyword>
<feature type="region of interest" description="Disordered" evidence="2">
    <location>
        <begin position="524"/>
        <end position="664"/>
    </location>
</feature>
<dbReference type="GO" id="GO:0070822">
    <property type="term" value="C:Sin3-type complex"/>
    <property type="evidence" value="ECO:0007669"/>
    <property type="project" value="TreeGrafter"/>
</dbReference>
<evidence type="ECO:0000259" key="3">
    <source>
        <dbReference type="Pfam" id="PF25995"/>
    </source>
</evidence>
<reference evidence="4 5" key="1">
    <citation type="journal article" date="2018" name="Nat. Ecol. Evol.">
        <title>Pezizomycetes genomes reveal the molecular basis of ectomycorrhizal truffle lifestyle.</title>
        <authorList>
            <person name="Murat C."/>
            <person name="Payen T."/>
            <person name="Noel B."/>
            <person name="Kuo A."/>
            <person name="Morin E."/>
            <person name="Chen J."/>
            <person name="Kohler A."/>
            <person name="Krizsan K."/>
            <person name="Balestrini R."/>
            <person name="Da Silva C."/>
            <person name="Montanini B."/>
            <person name="Hainaut M."/>
            <person name="Levati E."/>
            <person name="Barry K.W."/>
            <person name="Belfiori B."/>
            <person name="Cichocki N."/>
            <person name="Clum A."/>
            <person name="Dockter R.B."/>
            <person name="Fauchery L."/>
            <person name="Guy J."/>
            <person name="Iotti M."/>
            <person name="Le Tacon F."/>
            <person name="Lindquist E.A."/>
            <person name="Lipzen A."/>
            <person name="Malagnac F."/>
            <person name="Mello A."/>
            <person name="Molinier V."/>
            <person name="Miyauchi S."/>
            <person name="Poulain J."/>
            <person name="Riccioni C."/>
            <person name="Rubini A."/>
            <person name="Sitrit Y."/>
            <person name="Splivallo R."/>
            <person name="Traeger S."/>
            <person name="Wang M."/>
            <person name="Zifcakova L."/>
            <person name="Wipf D."/>
            <person name="Zambonelli A."/>
            <person name="Paolocci F."/>
            <person name="Nowrousian M."/>
            <person name="Ottonello S."/>
            <person name="Baldrian P."/>
            <person name="Spatafora J.W."/>
            <person name="Henrissat B."/>
            <person name="Nagy L.G."/>
            <person name="Aury J.M."/>
            <person name="Wincker P."/>
            <person name="Grigoriev I.V."/>
            <person name="Bonfante P."/>
            <person name="Martin F.M."/>
        </authorList>
    </citation>
    <scope>NUCLEOTIDE SEQUENCE [LARGE SCALE GENOMIC DNA]</scope>
    <source>
        <strain evidence="4 5">RN42</strain>
    </source>
</reference>
<organism evidence="4 5">
    <name type="scientific">Ascobolus immersus RN42</name>
    <dbReference type="NCBI Taxonomy" id="1160509"/>
    <lineage>
        <taxon>Eukaryota</taxon>
        <taxon>Fungi</taxon>
        <taxon>Dikarya</taxon>
        <taxon>Ascomycota</taxon>
        <taxon>Pezizomycotina</taxon>
        <taxon>Pezizomycetes</taxon>
        <taxon>Pezizales</taxon>
        <taxon>Ascobolaceae</taxon>
        <taxon>Ascobolus</taxon>
    </lineage>
</organism>
<name>A0A3N4I3A5_ASCIM</name>
<accession>A0A3N4I3A5</accession>
<dbReference type="Proteomes" id="UP000275078">
    <property type="component" value="Unassembled WGS sequence"/>
</dbReference>
<evidence type="ECO:0000313" key="4">
    <source>
        <dbReference type="EMBL" id="RPA80605.1"/>
    </source>
</evidence>
<evidence type="ECO:0000313" key="5">
    <source>
        <dbReference type="Proteomes" id="UP000275078"/>
    </source>
</evidence>
<feature type="region of interest" description="Disordered" evidence="2">
    <location>
        <begin position="469"/>
        <end position="490"/>
    </location>
</feature>
<protein>
    <recommendedName>
        <fullName evidence="3">STB6-like N-terminal domain-containing protein</fullName>
    </recommendedName>
</protein>
<dbReference type="EMBL" id="ML119686">
    <property type="protein sequence ID" value="RPA80605.1"/>
    <property type="molecule type" value="Genomic_DNA"/>
</dbReference>
<feature type="domain" description="STB6-like N-terminal" evidence="3">
    <location>
        <begin position="56"/>
        <end position="193"/>
    </location>
</feature>
<feature type="compositionally biased region" description="Acidic residues" evidence="2">
    <location>
        <begin position="971"/>
        <end position="980"/>
    </location>
</feature>
<dbReference type="PANTHER" id="PTHR31011">
    <property type="entry name" value="PROTEIN STB2-RELATED"/>
    <property type="match status" value="1"/>
</dbReference>
<dbReference type="OrthoDB" id="19806at2759"/>
<feature type="compositionally biased region" description="Low complexity" evidence="2">
    <location>
        <begin position="471"/>
        <end position="482"/>
    </location>
</feature>
<feature type="coiled-coil region" evidence="1">
    <location>
        <begin position="763"/>
        <end position="790"/>
    </location>
</feature>
<dbReference type="AlphaFoldDB" id="A0A3N4I3A5"/>
<gene>
    <name evidence="4" type="ORF">BJ508DRAFT_415277</name>
</gene>
<dbReference type="STRING" id="1160509.A0A3N4I3A5"/>
<dbReference type="InterPro" id="IPR059025">
    <property type="entry name" value="STB6_N"/>
</dbReference>
<proteinExistence type="predicted"/>
<feature type="compositionally biased region" description="Basic and acidic residues" evidence="2">
    <location>
        <begin position="1023"/>
        <end position="1063"/>
    </location>
</feature>
<feature type="region of interest" description="Disordered" evidence="2">
    <location>
        <begin position="1000"/>
        <end position="1063"/>
    </location>
</feature>
<keyword evidence="1" id="KW-0175">Coiled coil</keyword>
<feature type="region of interest" description="Disordered" evidence="2">
    <location>
        <begin position="426"/>
        <end position="455"/>
    </location>
</feature>
<sequence>MQTEAIVRHPYRPPGGFPTGSVIYSDDGSITVASVTTPHSEGRFELRSDEKDSVLHVFVDPFTFRYLEDDPKFEVYQRDAVLEGYGLYIVEQWVVTRREPTYCIATYTGDPHDKVTVNIARIPQNSRLWSPGLRIYFNKLEENHARFKETSVGFIPVTTLSSFPATLNTVPVPDGAIRKHRRLFIINVNLKRMQCTGRTAISLNPPSDAAKSKFLQLFKTSEKIPFEDAVEQIVKMVQTALMMFGEFKEDYIDGVLCDNTERAIQEWWQDFGIPHLKTDVHPRETGFGPVAVASILGLYLGARNRLAAVLGNGSVPKDAFETGQLKHAIRSFQKTIKDRSELRTRRLDPKTMELLHEASKKYVKKQASSNIGPFALGRTIKETVADLSGKPREATIAAVETPDLETFVANINGDWAKFLWYGKNVKSKPEREPHRSRGGRSHRHDDMSTGATTPMYFDSQASSMVQLATFSPSNPANPSLPLHASGSSDPLRRTAIRNMAGRNAEAGLREQEQSHGFRDKIKDAVTSGRRHHRQKQSVYSPRDDGRDSEVGEGSQKRTSLDLDLFRKTSFRKKSSPNSSANKLQEPHDSPRNSQNMIQNSRLAPAGAPKPVSIGKASSAASSREVLVAGTFPPGMERESQEIALGENEKTTSINSTPQDKRPNSLIRAHSFSRLHELSFRRNDDFYPRRLSYSMAEEALSTAPEPLDELIDADQSEPPTGQTSEPPTLYVSPDFDEGVWDPSGAAYREIADIRDWSRKEIKKFKRFEKELTDTNAELKKLEQKFREGLENVKAMVANTIPHDIVPLKEKLEDINGLGQRLTYEIRGLESRVKELADAADGFDAGVARVEEKAVRGGLDVGQTKEPEPEPEDTGITHEESNSELSEQHQGQGWLGWGLGLFKHKQQQQPAVDANAESEPAQNPKTPEEVDEAPQNEVEPQTPQESPTSDVPQQPQEEPKSENQEVSAPAAEDVSEEEDYFGNEEHVRKLQDAVYRDEALQRANRRPQISHHSQTYTNAVSHGNEFGEVRPRARKYETLNRIDTRRGELSRHSSRRDEERRGHYR</sequence>
<evidence type="ECO:0000256" key="1">
    <source>
        <dbReference type="SAM" id="Coils"/>
    </source>
</evidence>
<feature type="compositionally biased region" description="Polar residues" evidence="2">
    <location>
        <begin position="936"/>
        <end position="954"/>
    </location>
</feature>